<feature type="region of interest" description="Disordered" evidence="5">
    <location>
        <begin position="638"/>
        <end position="659"/>
    </location>
</feature>
<dbReference type="Pfam" id="PF02902">
    <property type="entry name" value="Peptidase_C48"/>
    <property type="match status" value="1"/>
</dbReference>
<evidence type="ECO:0000256" key="1">
    <source>
        <dbReference type="ARBA" id="ARBA00005234"/>
    </source>
</evidence>
<comment type="caution">
    <text evidence="7">The sequence shown here is derived from an EMBL/GenBank/DDBJ whole genome shotgun (WGS) entry which is preliminary data.</text>
</comment>
<feature type="non-terminal residue" evidence="7">
    <location>
        <position position="1"/>
    </location>
</feature>
<evidence type="ECO:0000313" key="7">
    <source>
        <dbReference type="EMBL" id="ETP47594.1"/>
    </source>
</evidence>
<dbReference type="PANTHER" id="PTHR31569">
    <property type="entry name" value="SWIM-TYPE DOMAIN-CONTAINING PROTEIN"/>
    <property type="match status" value="1"/>
</dbReference>
<dbReference type="Pfam" id="PF21056">
    <property type="entry name" value="ZSWIM1-3_RNaseH-like"/>
    <property type="match status" value="1"/>
</dbReference>
<dbReference type="PROSITE" id="PS50966">
    <property type="entry name" value="ZF_SWIM"/>
    <property type="match status" value="1"/>
</dbReference>
<dbReference type="InterPro" id="IPR038765">
    <property type="entry name" value="Papain-like_cys_pep_sf"/>
</dbReference>
<dbReference type="InterPro" id="IPR003653">
    <property type="entry name" value="Peptidase_C48_C"/>
</dbReference>
<protein>
    <recommendedName>
        <fullName evidence="6">SWIM-type domain-containing protein</fullName>
    </recommendedName>
</protein>
<accession>W2ZN04</accession>
<dbReference type="GO" id="GO:0006508">
    <property type="term" value="P:proteolysis"/>
    <property type="evidence" value="ECO:0007669"/>
    <property type="project" value="UniProtKB-KW"/>
</dbReference>
<dbReference type="PANTHER" id="PTHR31569:SF4">
    <property type="entry name" value="SWIM-TYPE DOMAIN-CONTAINING PROTEIN"/>
    <property type="match status" value="1"/>
</dbReference>
<evidence type="ECO:0000256" key="5">
    <source>
        <dbReference type="SAM" id="MobiDB-lite"/>
    </source>
</evidence>
<dbReference type="EMBL" id="ANIY01001372">
    <property type="protein sequence ID" value="ETP47594.1"/>
    <property type="molecule type" value="Genomic_DNA"/>
</dbReference>
<reference evidence="7 8" key="1">
    <citation type="submission" date="2013-11" db="EMBL/GenBank/DDBJ databases">
        <title>The Genome Sequence of Phytophthora parasitica P10297.</title>
        <authorList>
            <consortium name="The Broad Institute Genomics Platform"/>
            <person name="Russ C."/>
            <person name="Tyler B."/>
            <person name="Panabieres F."/>
            <person name="Shan W."/>
            <person name="Tripathy S."/>
            <person name="Grunwald N."/>
            <person name="Machado M."/>
            <person name="Johnson C.S."/>
            <person name="Walker B."/>
            <person name="Young S.K."/>
            <person name="Zeng Q."/>
            <person name="Gargeya S."/>
            <person name="Fitzgerald M."/>
            <person name="Haas B."/>
            <person name="Abouelleil A."/>
            <person name="Allen A.W."/>
            <person name="Alvarado L."/>
            <person name="Arachchi H.M."/>
            <person name="Berlin A.M."/>
            <person name="Chapman S.B."/>
            <person name="Gainer-Dewar J."/>
            <person name="Goldberg J."/>
            <person name="Griggs A."/>
            <person name="Gujja S."/>
            <person name="Hansen M."/>
            <person name="Howarth C."/>
            <person name="Imamovic A."/>
            <person name="Ireland A."/>
            <person name="Larimer J."/>
            <person name="McCowan C."/>
            <person name="Murphy C."/>
            <person name="Pearson M."/>
            <person name="Poon T.W."/>
            <person name="Priest M."/>
            <person name="Roberts A."/>
            <person name="Saif S."/>
            <person name="Shea T."/>
            <person name="Sisk P."/>
            <person name="Sykes S."/>
            <person name="Wortman J."/>
            <person name="Nusbaum C."/>
            <person name="Birren B."/>
        </authorList>
    </citation>
    <scope>NUCLEOTIDE SEQUENCE [LARGE SCALE GENOMIC DNA]</scope>
    <source>
        <strain evidence="7 8">P10297</strain>
    </source>
</reference>
<evidence type="ECO:0000256" key="4">
    <source>
        <dbReference type="PROSITE-ProRule" id="PRU00325"/>
    </source>
</evidence>
<evidence type="ECO:0000256" key="2">
    <source>
        <dbReference type="ARBA" id="ARBA00022670"/>
    </source>
</evidence>
<dbReference type="InterPro" id="IPR048324">
    <property type="entry name" value="ZSWIM1-3_RNaseH-like"/>
</dbReference>
<evidence type="ECO:0000259" key="6">
    <source>
        <dbReference type="PROSITE" id="PS50966"/>
    </source>
</evidence>
<gene>
    <name evidence="7" type="ORF">F442_06451</name>
</gene>
<dbReference type="Proteomes" id="UP000018948">
    <property type="component" value="Unassembled WGS sequence"/>
</dbReference>
<feature type="compositionally biased region" description="Low complexity" evidence="5">
    <location>
        <begin position="638"/>
        <end position="647"/>
    </location>
</feature>
<feature type="domain" description="SWIM-type" evidence="6">
    <location>
        <begin position="455"/>
        <end position="508"/>
    </location>
</feature>
<dbReference type="OrthoDB" id="111802at2759"/>
<dbReference type="InterPro" id="IPR007527">
    <property type="entry name" value="Znf_SWIM"/>
</dbReference>
<evidence type="ECO:0000313" key="8">
    <source>
        <dbReference type="Proteomes" id="UP000018948"/>
    </source>
</evidence>
<dbReference type="AlphaFoldDB" id="W2ZN04"/>
<dbReference type="SUPFAM" id="SSF54001">
    <property type="entry name" value="Cysteine proteinases"/>
    <property type="match status" value="1"/>
</dbReference>
<keyword evidence="4" id="KW-0862">Zinc</keyword>
<keyword evidence="3" id="KW-0378">Hydrolase</keyword>
<dbReference type="InterPro" id="IPR052579">
    <property type="entry name" value="Zinc_finger_SWIM"/>
</dbReference>
<keyword evidence="4" id="KW-0863">Zinc-finger</keyword>
<name>W2ZN04_PHYNI</name>
<sequence length="1058" mass="119909">SKARKVAGKKTRKAVTLVPDEWVTYSNTLVCTHGQPYEPKGKGKRNHNNVRDTNCPTRVNLTVIASISGRWYLRANASGSHNHAVSKHTYEGYAENRTVKDSQLKSDVAVLRKAGATAKGILQYLRERTGKKTNLKDVHNMVERHNASVQAGLTDAKRAFAVLEDFTRQRNGNAAQVLVDSETNIARIATFQTARMKRLFKAFPEIFFSFMVHDVFGKGQYVHHALVDSEEKDNLKRVVEIFKENNSEWGKILLFMSDKAIHEKDVLRDEFPDARQLLCQWHALTWLNKLATRLTPGVKEDAKSLMRDLVYAKSSAAYEESKATLLRLLGDNSSHKLYKTFVDNWDQSKDEWVTYKRGDVPHLTNNTNNRIESQWGKIKNVVEDSYSIDQLLSTLIALQVYAEEQYLAEYHRVGSRPTRESEDEELTKLAIHISPFAHELLSKEHYHATGTRADYTVQLDDGGMATVTSAVSGDTHEVNTRTSSCNCIFTKTCLLPCRHVMFVRSTCNFETCVPPMRYFATRWIRHSPENDIDEGDVSTGGLKQKVLPSVLKGRALSSSNKYIEAKAITEKIVDRLALQSTPTFRVALTWLENFFEALNAGEVVDFSERGNPVFARLSSTSSGGVVRELDAVGESTSSFETSTMTKSIPNPPKVSPNSQQTHLTSVAAVTWSFAKRPIINGMTKAQRKKAHARAEAARARELTDRYREDKASKVVTFDDVAKLLDGPYSAMKAKAKIDAFDLPTVEIQGALSVRPKDVDQEVPVIKAIPQAPAIIAAIENIKIKQDIDLLAYWPDYGYANFDQLDTMASLLEARSRFSLVARTTEWIDGVEWCIAHLREPFADTSNVTKNEHKWYVEALNLSVNKIPREVVSGYQLLDFRENVWLHTASIQVSMLVLRDEYRGVGIINPSYQDFKLPDQRLRTADGFRASDPKNERVICIFHIDLHWVAFLVDRNIRPKTMKATCYMFDPMQSSHNYNIIEKSVRATIEDLLQLQDQVIYEKVKWCNQQDGSSCGVWCIAVVEMLLAKKPWGKCIYDLLPYLRMRFLHKALIFVESKI</sequence>
<evidence type="ECO:0000256" key="3">
    <source>
        <dbReference type="ARBA" id="ARBA00022801"/>
    </source>
</evidence>
<dbReference type="GO" id="GO:0008270">
    <property type="term" value="F:zinc ion binding"/>
    <property type="evidence" value="ECO:0007669"/>
    <property type="project" value="UniProtKB-KW"/>
</dbReference>
<comment type="similarity">
    <text evidence="1">Belongs to the peptidase C48 family.</text>
</comment>
<dbReference type="Gene3D" id="3.40.395.10">
    <property type="entry name" value="Adenoviral Proteinase, Chain A"/>
    <property type="match status" value="1"/>
</dbReference>
<keyword evidence="4" id="KW-0479">Metal-binding</keyword>
<dbReference type="GO" id="GO:0008234">
    <property type="term" value="F:cysteine-type peptidase activity"/>
    <property type="evidence" value="ECO:0007669"/>
    <property type="project" value="InterPro"/>
</dbReference>
<keyword evidence="2" id="KW-0645">Protease</keyword>
<proteinExistence type="inferred from homology"/>
<organism evidence="7 8">
    <name type="scientific">Phytophthora nicotianae P10297</name>
    <dbReference type="NCBI Taxonomy" id="1317064"/>
    <lineage>
        <taxon>Eukaryota</taxon>
        <taxon>Sar</taxon>
        <taxon>Stramenopiles</taxon>
        <taxon>Oomycota</taxon>
        <taxon>Peronosporomycetes</taxon>
        <taxon>Peronosporales</taxon>
        <taxon>Peronosporaceae</taxon>
        <taxon>Phytophthora</taxon>
    </lineage>
</organism>